<dbReference type="EMBL" id="CP061800">
    <property type="protein sequence ID" value="QTA88954.1"/>
    <property type="molecule type" value="Genomic_DNA"/>
</dbReference>
<dbReference type="AlphaFoldDB" id="A0A975BNH7"/>
<name>A0A975BNH7_9BACT</name>
<gene>
    <name evidence="1" type="ORF">dnm_050000</name>
</gene>
<evidence type="ECO:0000313" key="2">
    <source>
        <dbReference type="Proteomes" id="UP000663722"/>
    </source>
</evidence>
<reference evidence="1" key="1">
    <citation type="journal article" date="2021" name="Microb. Physiol.">
        <title>Proteogenomic Insights into the Physiology of Marine, Sulfate-Reducing, Filamentous Desulfonema limicola and Desulfonema magnum.</title>
        <authorList>
            <person name="Schnaars V."/>
            <person name="Wohlbrand L."/>
            <person name="Scheve S."/>
            <person name="Hinrichs C."/>
            <person name="Reinhardt R."/>
            <person name="Rabus R."/>
        </authorList>
    </citation>
    <scope>NUCLEOTIDE SEQUENCE</scope>
    <source>
        <strain evidence="1">4be13</strain>
    </source>
</reference>
<dbReference type="KEGG" id="dmm:dnm_050000"/>
<organism evidence="1 2">
    <name type="scientific">Desulfonema magnum</name>
    <dbReference type="NCBI Taxonomy" id="45655"/>
    <lineage>
        <taxon>Bacteria</taxon>
        <taxon>Pseudomonadati</taxon>
        <taxon>Thermodesulfobacteriota</taxon>
        <taxon>Desulfobacteria</taxon>
        <taxon>Desulfobacterales</taxon>
        <taxon>Desulfococcaceae</taxon>
        <taxon>Desulfonema</taxon>
    </lineage>
</organism>
<evidence type="ECO:0000313" key="1">
    <source>
        <dbReference type="EMBL" id="QTA88954.1"/>
    </source>
</evidence>
<dbReference type="Proteomes" id="UP000663722">
    <property type="component" value="Chromosome"/>
</dbReference>
<proteinExistence type="predicted"/>
<protein>
    <submittedName>
        <fullName evidence="1">Uncharacterized protein</fullName>
    </submittedName>
</protein>
<accession>A0A975BNH7</accession>
<sequence>MSPRGALTASPKSVIIRGVAGRIYVRSVRALRKLSEP</sequence>
<keyword evidence="2" id="KW-1185">Reference proteome</keyword>